<evidence type="ECO:0000313" key="3">
    <source>
        <dbReference type="Proteomes" id="UP000085678"/>
    </source>
</evidence>
<keyword evidence="1" id="KW-0472">Membrane</keyword>
<dbReference type="AlphaFoldDB" id="A0A1S3IVW3"/>
<gene>
    <name evidence="4" type="primary">LOC106167969</name>
</gene>
<dbReference type="InParanoid" id="A0A1S3IVW3"/>
<feature type="domain" description="DUF7027" evidence="2">
    <location>
        <begin position="14"/>
        <end position="112"/>
    </location>
</feature>
<feature type="transmembrane region" description="Helical" evidence="1">
    <location>
        <begin position="52"/>
        <end position="77"/>
    </location>
</feature>
<dbReference type="OrthoDB" id="10067585at2759"/>
<keyword evidence="1" id="KW-1133">Transmembrane helix</keyword>
<feature type="transmembrane region" description="Helical" evidence="1">
    <location>
        <begin position="116"/>
        <end position="139"/>
    </location>
</feature>
<sequence>MAVIKKFFFWNTRTGSMMVAFYSLCVAVICISLFLVRYVGNNKIQEYTAYCVVSYMSFVFYTAYIVVSLTLVAGVYVDKRDLLFPWLLGVSLLVIYELATVMFLSVHHSHQEETAFSDWTIVFMTFFIVRTIGNVYSFMCVYTQYTELGAGRGTYEFFNKPERRSVVCHLPVITTQHQIPLPPYIEDPPPYATLNPLPAVVVSEIPTDPAPLYEEIS</sequence>
<dbReference type="Pfam" id="PF22954">
    <property type="entry name" value="DUF7027"/>
    <property type="match status" value="1"/>
</dbReference>
<evidence type="ECO:0000313" key="4">
    <source>
        <dbReference type="RefSeq" id="XP_013402332.1"/>
    </source>
</evidence>
<reference evidence="4" key="1">
    <citation type="submission" date="2025-08" db="UniProtKB">
        <authorList>
            <consortium name="RefSeq"/>
        </authorList>
    </citation>
    <scope>IDENTIFICATION</scope>
    <source>
        <tissue evidence="4">Gonads</tissue>
    </source>
</reference>
<protein>
    <submittedName>
        <fullName evidence="4">Uncharacterized protein LOC106167969</fullName>
    </submittedName>
</protein>
<keyword evidence="1" id="KW-0812">Transmembrane</keyword>
<evidence type="ECO:0000259" key="2">
    <source>
        <dbReference type="Pfam" id="PF22954"/>
    </source>
</evidence>
<evidence type="ECO:0000256" key="1">
    <source>
        <dbReference type="SAM" id="Phobius"/>
    </source>
</evidence>
<feature type="transmembrane region" description="Helical" evidence="1">
    <location>
        <begin position="83"/>
        <end position="104"/>
    </location>
</feature>
<dbReference type="PANTHER" id="PTHR36694">
    <property type="entry name" value="PASIFLORA 1, ISOFORM A-RELATED"/>
    <property type="match status" value="1"/>
</dbReference>
<organism evidence="3 4">
    <name type="scientific">Lingula anatina</name>
    <name type="common">Brachiopod</name>
    <name type="synonym">Lingula unguis</name>
    <dbReference type="NCBI Taxonomy" id="7574"/>
    <lineage>
        <taxon>Eukaryota</taxon>
        <taxon>Metazoa</taxon>
        <taxon>Spiralia</taxon>
        <taxon>Lophotrochozoa</taxon>
        <taxon>Brachiopoda</taxon>
        <taxon>Linguliformea</taxon>
        <taxon>Lingulata</taxon>
        <taxon>Lingulida</taxon>
        <taxon>Linguloidea</taxon>
        <taxon>Lingulidae</taxon>
        <taxon>Lingula</taxon>
    </lineage>
</organism>
<accession>A0A1S3IVW3</accession>
<keyword evidence="3" id="KW-1185">Reference proteome</keyword>
<dbReference type="InterPro" id="IPR054291">
    <property type="entry name" value="DUF7027"/>
</dbReference>
<name>A0A1S3IVW3_LINAN</name>
<dbReference type="Proteomes" id="UP000085678">
    <property type="component" value="Unplaced"/>
</dbReference>
<dbReference type="GeneID" id="106167969"/>
<dbReference type="PANTHER" id="PTHR36694:SF11">
    <property type="entry name" value="LP21121P-RELATED"/>
    <property type="match status" value="1"/>
</dbReference>
<proteinExistence type="predicted"/>
<feature type="transmembrane region" description="Helical" evidence="1">
    <location>
        <begin position="20"/>
        <end position="40"/>
    </location>
</feature>
<dbReference type="KEGG" id="lak:106167969"/>
<dbReference type="RefSeq" id="XP_013402332.1">
    <property type="nucleotide sequence ID" value="XM_013546878.1"/>
</dbReference>